<evidence type="ECO:0000313" key="1">
    <source>
        <dbReference type="EMBL" id="GFN89167.1"/>
    </source>
</evidence>
<accession>A0AAV3Z3W3</accession>
<dbReference type="Proteomes" id="UP000735302">
    <property type="component" value="Unassembled WGS sequence"/>
</dbReference>
<keyword evidence="2" id="KW-1185">Reference proteome</keyword>
<organism evidence="1 2">
    <name type="scientific">Plakobranchus ocellatus</name>
    <dbReference type="NCBI Taxonomy" id="259542"/>
    <lineage>
        <taxon>Eukaryota</taxon>
        <taxon>Metazoa</taxon>
        <taxon>Spiralia</taxon>
        <taxon>Lophotrochozoa</taxon>
        <taxon>Mollusca</taxon>
        <taxon>Gastropoda</taxon>
        <taxon>Heterobranchia</taxon>
        <taxon>Euthyneura</taxon>
        <taxon>Panpulmonata</taxon>
        <taxon>Sacoglossa</taxon>
        <taxon>Placobranchoidea</taxon>
        <taxon>Plakobranchidae</taxon>
        <taxon>Plakobranchus</taxon>
    </lineage>
</organism>
<reference evidence="1 2" key="1">
    <citation type="journal article" date="2021" name="Elife">
        <title>Chloroplast acquisition without the gene transfer in kleptoplastic sea slugs, Plakobranchus ocellatus.</title>
        <authorList>
            <person name="Maeda T."/>
            <person name="Takahashi S."/>
            <person name="Yoshida T."/>
            <person name="Shimamura S."/>
            <person name="Takaki Y."/>
            <person name="Nagai Y."/>
            <person name="Toyoda A."/>
            <person name="Suzuki Y."/>
            <person name="Arimoto A."/>
            <person name="Ishii H."/>
            <person name="Satoh N."/>
            <person name="Nishiyama T."/>
            <person name="Hasebe M."/>
            <person name="Maruyama T."/>
            <person name="Minagawa J."/>
            <person name="Obokata J."/>
            <person name="Shigenobu S."/>
        </authorList>
    </citation>
    <scope>NUCLEOTIDE SEQUENCE [LARGE SCALE GENOMIC DNA]</scope>
</reference>
<gene>
    <name evidence="1" type="ORF">PoB_001567300</name>
</gene>
<sequence>MYNQLALKTSQRITSDGYEVLPGERMSGYYAHIVEDMQMADVYESMSDVGSPENILCNRQVSCPNNYQRISLDNIKNLPRVTSAESHNNEALLKKSKSCGDLTDGRADITEYVNAMITLLYRSQNHSTALLVDKPAKRKNSPVFNGLCSGIQRTISISITLSTPQRRKNLQN</sequence>
<name>A0AAV3Z3W3_9GAST</name>
<dbReference type="AlphaFoldDB" id="A0AAV3Z3W3"/>
<evidence type="ECO:0000313" key="2">
    <source>
        <dbReference type="Proteomes" id="UP000735302"/>
    </source>
</evidence>
<comment type="caution">
    <text evidence="1">The sequence shown here is derived from an EMBL/GenBank/DDBJ whole genome shotgun (WGS) entry which is preliminary data.</text>
</comment>
<protein>
    <submittedName>
        <fullName evidence="1">Uncharacterized protein</fullName>
    </submittedName>
</protein>
<proteinExistence type="predicted"/>
<dbReference type="EMBL" id="BLXT01001916">
    <property type="protein sequence ID" value="GFN89167.1"/>
    <property type="molecule type" value="Genomic_DNA"/>
</dbReference>